<evidence type="ECO:0000256" key="6">
    <source>
        <dbReference type="ARBA" id="ARBA00022912"/>
    </source>
</evidence>
<dbReference type="Pfam" id="PF00041">
    <property type="entry name" value="fn3"/>
    <property type="match status" value="2"/>
</dbReference>
<dbReference type="FunFam" id="2.60.40.10:FF:000028">
    <property type="entry name" value="Neuronal cell adhesion molecule"/>
    <property type="match status" value="1"/>
</dbReference>
<comment type="subcellular location">
    <subcellularLocation>
        <location evidence="1">Membrane</location>
        <topology evidence="1">Single-pass type I membrane protein</topology>
    </subcellularLocation>
</comment>
<dbReference type="InterPro" id="IPR029021">
    <property type="entry name" value="Prot-tyrosine_phosphatase-like"/>
</dbReference>
<organism evidence="15 16">
    <name type="scientific">Opisthorchis viverrini</name>
    <name type="common">Southeast Asian liver fluke</name>
    <dbReference type="NCBI Taxonomy" id="6198"/>
    <lineage>
        <taxon>Eukaryota</taxon>
        <taxon>Metazoa</taxon>
        <taxon>Spiralia</taxon>
        <taxon>Lophotrochozoa</taxon>
        <taxon>Platyhelminthes</taxon>
        <taxon>Trematoda</taxon>
        <taxon>Digenea</taxon>
        <taxon>Opisthorchiida</taxon>
        <taxon>Opisthorchiata</taxon>
        <taxon>Opisthorchiidae</taxon>
        <taxon>Opisthorchis</taxon>
    </lineage>
</organism>
<dbReference type="SMART" id="SM00194">
    <property type="entry name" value="PTPc"/>
    <property type="match status" value="2"/>
</dbReference>
<dbReference type="RefSeq" id="XP_009168130.1">
    <property type="nucleotide sequence ID" value="XM_009169866.1"/>
</dbReference>
<dbReference type="InterPro" id="IPR036116">
    <property type="entry name" value="FN3_sf"/>
</dbReference>
<dbReference type="InterPro" id="IPR016130">
    <property type="entry name" value="Tyr_Pase_AS"/>
</dbReference>
<evidence type="ECO:0000313" key="16">
    <source>
        <dbReference type="Proteomes" id="UP000054324"/>
    </source>
</evidence>
<evidence type="ECO:0000259" key="13">
    <source>
        <dbReference type="PROSITE" id="PS50056"/>
    </source>
</evidence>
<dbReference type="InterPro" id="IPR003595">
    <property type="entry name" value="Tyr_Pase_cat"/>
</dbReference>
<dbReference type="CDD" id="cd00063">
    <property type="entry name" value="FN3"/>
    <property type="match status" value="3"/>
</dbReference>
<evidence type="ECO:0000256" key="9">
    <source>
        <dbReference type="ARBA" id="ARBA00023180"/>
    </source>
</evidence>
<feature type="domain" description="Fibronectin type-III" evidence="14">
    <location>
        <begin position="204"/>
        <end position="324"/>
    </location>
</feature>
<dbReference type="InterPro" id="IPR000242">
    <property type="entry name" value="PTP_cat"/>
</dbReference>
<feature type="domain" description="Tyrosine specific protein phosphatases" evidence="13">
    <location>
        <begin position="2292"/>
        <end position="2368"/>
    </location>
</feature>
<keyword evidence="2 11" id="KW-0812">Transmembrane</keyword>
<feature type="region of interest" description="Disordered" evidence="10">
    <location>
        <begin position="1237"/>
        <end position="1321"/>
    </location>
</feature>
<proteinExistence type="predicted"/>
<dbReference type="Pfam" id="PF00102">
    <property type="entry name" value="Y_phosphatase"/>
    <property type="match status" value="4"/>
</dbReference>
<dbReference type="EMBL" id="KL596706">
    <property type="protein sequence ID" value="KER28132.1"/>
    <property type="molecule type" value="Genomic_DNA"/>
</dbReference>
<dbReference type="Proteomes" id="UP000054324">
    <property type="component" value="Unassembled WGS sequence"/>
</dbReference>
<protein>
    <submittedName>
        <fullName evidence="15">Uncharacterized protein</fullName>
    </submittedName>
</protein>
<dbReference type="InterPro" id="IPR000387">
    <property type="entry name" value="Tyr_Pase_dom"/>
</dbReference>
<keyword evidence="6" id="KW-0904">Protein phosphatase</keyword>
<feature type="transmembrane region" description="Helical" evidence="11">
    <location>
        <begin position="1331"/>
        <end position="1355"/>
    </location>
</feature>
<feature type="region of interest" description="Disordered" evidence="10">
    <location>
        <begin position="1393"/>
        <end position="1423"/>
    </location>
</feature>
<dbReference type="PROSITE" id="PS00383">
    <property type="entry name" value="TYR_PHOSPHATASE_1"/>
    <property type="match status" value="2"/>
</dbReference>
<dbReference type="PROSITE" id="PS50056">
    <property type="entry name" value="TYR_PHOSPHATASE_2"/>
    <property type="match status" value="2"/>
</dbReference>
<dbReference type="GO" id="GO:0004725">
    <property type="term" value="F:protein tyrosine phosphatase activity"/>
    <property type="evidence" value="ECO:0007669"/>
    <property type="project" value="InterPro"/>
</dbReference>
<feature type="domain" description="Tyrosine specific protein phosphatases" evidence="13">
    <location>
        <begin position="1878"/>
        <end position="1952"/>
    </location>
</feature>
<keyword evidence="7 11" id="KW-1133">Transmembrane helix</keyword>
<dbReference type="Gene3D" id="3.90.190.10">
    <property type="entry name" value="Protein tyrosine phosphatase superfamily"/>
    <property type="match status" value="4"/>
</dbReference>
<evidence type="ECO:0000256" key="2">
    <source>
        <dbReference type="ARBA" id="ARBA00022692"/>
    </source>
</evidence>
<name>A0A074ZQN6_OPIVI</name>
<dbReference type="InterPro" id="IPR013783">
    <property type="entry name" value="Ig-like_fold"/>
</dbReference>
<evidence type="ECO:0000256" key="8">
    <source>
        <dbReference type="ARBA" id="ARBA00023136"/>
    </source>
</evidence>
<dbReference type="Gene3D" id="2.60.40.10">
    <property type="entry name" value="Immunoglobulins"/>
    <property type="match status" value="4"/>
</dbReference>
<dbReference type="SMART" id="SM00404">
    <property type="entry name" value="PTPc_motif"/>
    <property type="match status" value="2"/>
</dbReference>
<dbReference type="InterPro" id="IPR003961">
    <property type="entry name" value="FN3_dom"/>
</dbReference>
<reference evidence="15 16" key="1">
    <citation type="submission" date="2013-11" db="EMBL/GenBank/DDBJ databases">
        <title>Opisthorchis viverrini - life in the bile duct.</title>
        <authorList>
            <person name="Young N.D."/>
            <person name="Nagarajan N."/>
            <person name="Lin S.J."/>
            <person name="Korhonen P.K."/>
            <person name="Jex A.R."/>
            <person name="Hall R.S."/>
            <person name="Safavi-Hemami H."/>
            <person name="Kaewkong W."/>
            <person name="Bertrand D."/>
            <person name="Gao S."/>
            <person name="Seet Q."/>
            <person name="Wongkham S."/>
            <person name="Teh B.T."/>
            <person name="Wongkham C."/>
            <person name="Intapan P.M."/>
            <person name="Maleewong W."/>
            <person name="Yang X."/>
            <person name="Hu M."/>
            <person name="Wang Z."/>
            <person name="Hofmann A."/>
            <person name="Sternberg P.W."/>
            <person name="Tan P."/>
            <person name="Wang J."/>
            <person name="Gasser R.B."/>
        </authorList>
    </citation>
    <scope>NUCLEOTIDE SEQUENCE [LARGE SCALE GENOMIC DNA]</scope>
</reference>
<feature type="region of interest" description="Disordered" evidence="10">
    <location>
        <begin position="2216"/>
        <end position="2274"/>
    </location>
</feature>
<dbReference type="PANTHER" id="PTHR46957">
    <property type="entry name" value="CYTOKINE RECEPTOR"/>
    <property type="match status" value="1"/>
</dbReference>
<evidence type="ECO:0000256" key="1">
    <source>
        <dbReference type="ARBA" id="ARBA00004479"/>
    </source>
</evidence>
<evidence type="ECO:0000256" key="5">
    <source>
        <dbReference type="ARBA" id="ARBA00022801"/>
    </source>
</evidence>
<feature type="compositionally biased region" description="Basic and acidic residues" evidence="10">
    <location>
        <begin position="1287"/>
        <end position="1296"/>
    </location>
</feature>
<keyword evidence="4" id="KW-0677">Repeat</keyword>
<accession>A0A074ZQN6</accession>
<feature type="compositionally biased region" description="Polar residues" evidence="10">
    <location>
        <begin position="1259"/>
        <end position="1268"/>
    </location>
</feature>
<dbReference type="PROSITE" id="PS50853">
    <property type="entry name" value="FN3"/>
    <property type="match status" value="2"/>
</dbReference>
<dbReference type="SMART" id="SM00060">
    <property type="entry name" value="FN3"/>
    <property type="match status" value="5"/>
</dbReference>
<dbReference type="SUPFAM" id="SSF52799">
    <property type="entry name" value="(Phosphotyrosine protein) phosphatases II"/>
    <property type="match status" value="2"/>
</dbReference>
<evidence type="ECO:0000313" key="15">
    <source>
        <dbReference type="EMBL" id="KER28132.1"/>
    </source>
</evidence>
<evidence type="ECO:0000256" key="10">
    <source>
        <dbReference type="SAM" id="MobiDB-lite"/>
    </source>
</evidence>
<dbReference type="PRINTS" id="PR00700">
    <property type="entry name" value="PRTYPHPHTASE"/>
</dbReference>
<evidence type="ECO:0000256" key="11">
    <source>
        <dbReference type="SAM" id="Phobius"/>
    </source>
</evidence>
<evidence type="ECO:0000259" key="14">
    <source>
        <dbReference type="PROSITE" id="PS50853"/>
    </source>
</evidence>
<feature type="domain" description="Tyrosine-protein phosphatase" evidence="12">
    <location>
        <begin position="1615"/>
        <end position="1961"/>
    </location>
</feature>
<evidence type="ECO:0000256" key="4">
    <source>
        <dbReference type="ARBA" id="ARBA00022737"/>
    </source>
</evidence>
<dbReference type="PROSITE" id="PS50055">
    <property type="entry name" value="TYR_PHOSPHATASE_PTP"/>
    <property type="match status" value="2"/>
</dbReference>
<evidence type="ECO:0000259" key="12">
    <source>
        <dbReference type="PROSITE" id="PS50055"/>
    </source>
</evidence>
<feature type="compositionally biased region" description="Low complexity" evidence="10">
    <location>
        <begin position="2242"/>
        <end position="2251"/>
    </location>
</feature>
<keyword evidence="16" id="KW-1185">Reference proteome</keyword>
<evidence type="ECO:0000256" key="7">
    <source>
        <dbReference type="ARBA" id="ARBA00022989"/>
    </source>
</evidence>
<dbReference type="CTD" id="20327812"/>
<feature type="domain" description="Fibronectin type-III" evidence="14">
    <location>
        <begin position="85"/>
        <end position="200"/>
    </location>
</feature>
<keyword evidence="9" id="KW-0325">Glycoprotein</keyword>
<dbReference type="InterPro" id="IPR050713">
    <property type="entry name" value="RTP_Phos/Ushers"/>
</dbReference>
<keyword evidence="3" id="KW-0732">Signal</keyword>
<dbReference type="STRING" id="6198.A0A074ZQN6"/>
<evidence type="ECO:0000256" key="3">
    <source>
        <dbReference type="ARBA" id="ARBA00022729"/>
    </source>
</evidence>
<dbReference type="PANTHER" id="PTHR46957:SF6">
    <property type="entry name" value="PROTEIN-TYROSINE-PHOSPHATASE"/>
    <property type="match status" value="1"/>
</dbReference>
<dbReference type="OrthoDB" id="10253954at2759"/>
<dbReference type="GO" id="GO:0016020">
    <property type="term" value="C:membrane"/>
    <property type="evidence" value="ECO:0007669"/>
    <property type="project" value="UniProtKB-SubCell"/>
</dbReference>
<dbReference type="KEGG" id="ovi:T265_13645"/>
<keyword evidence="5" id="KW-0378">Hydrolase</keyword>
<sequence length="2386" mass="262204">MLVLPSETKNFTLDKGDRIRLAELSDALGPTEPSIQYQAILASIGQLKPYMNYTAWARAVGPDDDASIPGPTVTFMTQELAPSSPPLNVHAQAFSNAAVTVYWDPPLEANGWIRAYRVYYTDRPQLELAFWDTNIVDVGAGQQRSTASDTQVRPNTSGSGQLYILSHLTANATYMIRVSAVNSKGEGPASDVVVVMVRPGLLSPPRNLTAVAKSSHEIYLTWIPPEGLDQSSSSLLHYQLEYAPTSSLVKPADQLQQWTVTPIAGSAEPVQTRVVDAKFRALVVDQLKPDFHYIFSLSSVSNAGPGVRTVTYGRTKKFVPTEPSNLTVEAVSASELKVWWQPPKDSHPVQHADAKATRIAYYDLSWRSSTSTGGWIQSEYSSAMWASQSLGGSSPSVLPDTHGFSRRLIPATPASSTNWYSATISGLQPATYYVVHLRAVAPSGSGDRAVASPVRTWEPPPAAPRKLHLFSQILPPTGFELPPQVVIKASWEAPGEQTEGLLAEHAAIYRIRWRLLIGFTDSSSVLPEQTHLRQARSTYRSDGTTDRWLFWTNKHDNGSALVRDTKEAISTNELIPEKYHAGEINTTATSWNSPTGQFWGSAGLAFRSYQCSHQQCISVAVSGSELRMCDMRVLGNTYEFRVAVITKIQAGQEAIQLIALEGSAPTGGPTDVGIEDTQGTTMLSWDPPDWNSRHGSFSAYEVKCEAAQPVGSYHRAANVTLDNSQVEWPNHLRISSHSLIAWPSGRLNLGPALQLTSNTQDLLSCMVRGRNKYGVSPWSAKVNLPTKHSETAPPPPKDISAIHLPNGDVRIGWSMPHQMVQTLIPSSLVPNQSVPSEVIYKRFAVYISPRSQKNWIRHVTNGPVTEFVIPKSANPHPDGYQVRVSSIGSGGHEGTWSDVVHTHHTSPGSAIGVVNLTCHFIYVSQQRHWSMQLTWTQPARLMTGMHVGRLSHYTPMNNPQQGGLSTPTFQGEEYPGIVQVFEFLLGRVRILSAQVTYGQMRSQNRRELSVQPTNDRNEPIVEHIIDWLQSDTVYAAVVRPMIKPTQLLTQDALVDLYGIPEEVHCATPKTAEFNVRPPWVTQTGVTRPSSPNVRIGCAAVEHVSEIKNSINPVEYEIMAVTLGSKMERTILAQWSSVQVSNAKYRHVFHIDLSKPILRRRSLTHETRLIGSRLEPKRSYAITLKACTKDCSDTTLPFLRLQPNEELFSSDTVQYKVNKTCYQSLWIQPVSLSLPPPIEPSNAQTLNSDPDRLLWPPQSDGDSALNQPPSDDATAHGPGWLSNVHGKRQSDALDKSSSDQSEPTIVGLEPSQMVPVRPGGQPPFVKHSNPSVLIAIVTVAVFLVVLALLCMFVFAYRKRQTESGRSEGKTWRETNRWSGRSPYSLLHWVSSNKSRSGHQRRPLSSSVHLTELHGPSSGSGGSFVGNMHSTMTSYTAGLTSPFYEDSLPGFGPANQRTNGNVRSYGGSMDPITPQFGSLRTEAMRHDFSSIGPLDSPNGTLHLGGGLHRVESASLGRPPLSASSPANTCDGPFSRPIQADHPPGCNGFSVGSRRSINTTGSKGLTTGSYADFGLNIASTNVAPAMSRVNYTGQSRMIGVGQLAEHVQALKADNGRLMAAEFESIDPGGQFTWEHSNRPANRVKNRYANVIAYDHSRVVLQQLSPSDVDTDYINANYLDGYCKQNAYIATQGPLPQTVGDFWRMVWEQRSAMIVSMTRLEERARIKCEQYWPGNGSTLASPAQTIISPTRFGKTKHFDPTFGATDLAAIKPTSLPPYRANSFSTAGRTSGDSSLIFANDLSQALAMDDFGRVTNQWAPNCQELMGEAQYGDITVGLLDTIELAYYTIRTFILHKTGTTETREVRQLQFTAWPDHGVPNHPAPLLMFLRRVRAECPSDSGPIVVHCSAGVGRTGAFILLDILLEQMRHEKAVDVFSTVSRLRAQRNFMVQTEDQYAFVYEALVEAAASGNTELPVRQLEAHWSRLTKPNSGLSSVTSEGSREDSTGLALEFSQLVAQSQLTTGSSLVPTSVGLLSPIDPISMHDEDRATGCSSIPRMPALGSSNFKTSAAKLRVNLTKNRHPDFVPHDANRVALRAVRGVDGSDYINASYIDGYRSRAVYIATQAPLTSTLEDFWRMIWETGSCLIVRLESLPCYNDPRSMDLPTYWPTVQSVRHGYLVVDPIATYTMTAYVMRELRLTDTRDGTSRTVRQFDATPTTDAMIDFELDPQSPHRLRDTLSDGVDSLGAASSPPGSSVDTTLPPPPAIASTPEGVGGGRAKNRPLLANFRQRYRSLCEAVLETVIQVHKTKEHFGMDGPITVHCNLGAGRTGVFLAIAVALERMRYEGVVDMFQTVKLLRWQRVGLVQTASEYAFCYAAALEYLESFERYVT</sequence>
<keyword evidence="8 11" id="KW-0472">Membrane</keyword>
<feature type="domain" description="Tyrosine-protein phosphatase" evidence="12">
    <location>
        <begin position="2064"/>
        <end position="2377"/>
    </location>
</feature>
<gene>
    <name evidence="15" type="ORF">T265_13645</name>
</gene>
<dbReference type="GeneID" id="20327812"/>
<dbReference type="SUPFAM" id="SSF49265">
    <property type="entry name" value="Fibronectin type III"/>
    <property type="match status" value="3"/>
</dbReference>